<organism evidence="2 3">
    <name type="scientific">Punica granatum</name>
    <name type="common">Pomegranate</name>
    <dbReference type="NCBI Taxonomy" id="22663"/>
    <lineage>
        <taxon>Eukaryota</taxon>
        <taxon>Viridiplantae</taxon>
        <taxon>Streptophyta</taxon>
        <taxon>Embryophyta</taxon>
        <taxon>Tracheophyta</taxon>
        <taxon>Spermatophyta</taxon>
        <taxon>Magnoliopsida</taxon>
        <taxon>eudicotyledons</taxon>
        <taxon>Gunneridae</taxon>
        <taxon>Pentapetalae</taxon>
        <taxon>rosids</taxon>
        <taxon>malvids</taxon>
        <taxon>Myrtales</taxon>
        <taxon>Lythraceae</taxon>
        <taxon>Punica</taxon>
    </lineage>
</organism>
<comment type="caution">
    <text evidence="2">The sequence shown here is derived from an EMBL/GenBank/DDBJ whole genome shotgun (WGS) entry which is preliminary data.</text>
</comment>
<feature type="compositionally biased region" description="Basic residues" evidence="1">
    <location>
        <begin position="1"/>
        <end position="10"/>
    </location>
</feature>
<proteinExistence type="predicted"/>
<reference evidence="2 3" key="1">
    <citation type="submission" date="2017-11" db="EMBL/GenBank/DDBJ databases">
        <title>De-novo sequencing of pomegranate (Punica granatum L.) genome.</title>
        <authorList>
            <person name="Akparov Z."/>
            <person name="Amiraslanov A."/>
            <person name="Hajiyeva S."/>
            <person name="Abbasov M."/>
            <person name="Kaur K."/>
            <person name="Hamwieh A."/>
            <person name="Solovyev V."/>
            <person name="Salamov A."/>
            <person name="Braich B."/>
            <person name="Kosarev P."/>
            <person name="Mahmoud A."/>
            <person name="Hajiyev E."/>
            <person name="Babayeva S."/>
            <person name="Izzatullayeva V."/>
            <person name="Mammadov A."/>
            <person name="Mammadov A."/>
            <person name="Sharifova S."/>
            <person name="Ojaghi J."/>
            <person name="Eynullazada K."/>
            <person name="Bayramov B."/>
            <person name="Abdulazimova A."/>
            <person name="Shahmuradov I."/>
        </authorList>
    </citation>
    <scope>NUCLEOTIDE SEQUENCE [LARGE SCALE GENOMIC DNA]</scope>
    <source>
        <strain evidence="3">cv. AG2017</strain>
        <tissue evidence="2">Leaf</tissue>
    </source>
</reference>
<dbReference type="Proteomes" id="UP000233551">
    <property type="component" value="Unassembled WGS sequence"/>
</dbReference>
<evidence type="ECO:0000313" key="3">
    <source>
        <dbReference type="Proteomes" id="UP000233551"/>
    </source>
</evidence>
<accession>A0A2I0JW78</accession>
<keyword evidence="3" id="KW-1185">Reference proteome</keyword>
<feature type="compositionally biased region" description="Polar residues" evidence="1">
    <location>
        <begin position="36"/>
        <end position="45"/>
    </location>
</feature>
<name>A0A2I0JW78_PUNGR</name>
<feature type="region of interest" description="Disordered" evidence="1">
    <location>
        <begin position="1"/>
        <end position="138"/>
    </location>
</feature>
<sequence>MGLAQHRRSRGVNAEPQGHDRIGTQLKARRRLHQGLGNNDGNESGTIRKAQTICGGDRGRLNQFVAVVSSQQSSSQRRSGRSGGHRRRGSSSSSLTAATSYGSEAEDRDSDSEAEGSIRSYRSRHGREKLRRVRMEFS</sequence>
<feature type="compositionally biased region" description="Basic residues" evidence="1">
    <location>
        <begin position="78"/>
        <end position="89"/>
    </location>
</feature>
<evidence type="ECO:0000256" key="1">
    <source>
        <dbReference type="SAM" id="MobiDB-lite"/>
    </source>
</evidence>
<evidence type="ECO:0000313" key="2">
    <source>
        <dbReference type="EMBL" id="PKI60574.1"/>
    </source>
</evidence>
<feature type="compositionally biased region" description="Basic residues" evidence="1">
    <location>
        <begin position="121"/>
        <end position="132"/>
    </location>
</feature>
<feature type="compositionally biased region" description="Acidic residues" evidence="1">
    <location>
        <begin position="104"/>
        <end position="114"/>
    </location>
</feature>
<dbReference type="EMBL" id="PGOL01001146">
    <property type="protein sequence ID" value="PKI60574.1"/>
    <property type="molecule type" value="Genomic_DNA"/>
</dbReference>
<protein>
    <submittedName>
        <fullName evidence="2">Uncharacterized protein</fullName>
    </submittedName>
</protein>
<gene>
    <name evidence="2" type="ORF">CRG98_019050</name>
</gene>
<dbReference type="AlphaFoldDB" id="A0A2I0JW78"/>